<dbReference type="RefSeq" id="WP_342022989.1">
    <property type="nucleotide sequence ID" value="NZ_CP151657.1"/>
</dbReference>
<protein>
    <submittedName>
        <fullName evidence="2">Uncharacterized protein</fullName>
    </submittedName>
</protein>
<keyword evidence="1" id="KW-1133">Transmembrane helix</keyword>
<sequence length="205" mass="22070">MLSDRLLTAAANPPRNQPALWGSLSEKMVQDATNNPYAGDRPAVPAIAPARPTTVEAAFWLLLAAAALVLIRIPVGIWAVNKEEHKSFIENGLGPDNVPIWVGGEISGYVWSGVITAVILAAIAMLSRMGLGWPRIVLVVVVIFTTLNTRVQFFASLVTVYETAWVTLASVLLSLAAAVLLFLKPSNAYFRSTGAYRKGRKLSQA</sequence>
<name>A0ABZ2ZWW8_9MICC</name>
<feature type="transmembrane region" description="Helical" evidence="1">
    <location>
        <begin position="164"/>
        <end position="183"/>
    </location>
</feature>
<keyword evidence="3" id="KW-1185">Reference proteome</keyword>
<dbReference type="EMBL" id="CP151657">
    <property type="protein sequence ID" value="WZP15324.1"/>
    <property type="molecule type" value="Genomic_DNA"/>
</dbReference>
<feature type="transmembrane region" description="Helical" evidence="1">
    <location>
        <begin position="100"/>
        <end position="124"/>
    </location>
</feature>
<feature type="transmembrane region" description="Helical" evidence="1">
    <location>
        <begin position="136"/>
        <end position="158"/>
    </location>
</feature>
<evidence type="ECO:0000256" key="1">
    <source>
        <dbReference type="SAM" id="Phobius"/>
    </source>
</evidence>
<proteinExistence type="predicted"/>
<keyword evidence="1" id="KW-0812">Transmembrane</keyword>
<gene>
    <name evidence="2" type="ORF">AAE021_14295</name>
</gene>
<accession>A0ABZ2ZWW8</accession>
<feature type="transmembrane region" description="Helical" evidence="1">
    <location>
        <begin position="57"/>
        <end position="80"/>
    </location>
</feature>
<reference evidence="2 3" key="1">
    <citation type="submission" date="2024-04" db="EMBL/GenBank/DDBJ databases">
        <title>Arthrobacter sp. from Plains bison fecal sample.</title>
        <authorList>
            <person name="Ruzzini A."/>
        </authorList>
    </citation>
    <scope>NUCLEOTIDE SEQUENCE [LARGE SCALE GENOMIC DNA]</scope>
    <source>
        <strain evidence="2 3">EINP1</strain>
    </source>
</reference>
<evidence type="ECO:0000313" key="2">
    <source>
        <dbReference type="EMBL" id="WZP15324.1"/>
    </source>
</evidence>
<evidence type="ECO:0000313" key="3">
    <source>
        <dbReference type="Proteomes" id="UP001448858"/>
    </source>
</evidence>
<organism evidence="2 3">
    <name type="scientific">Arthrobacter citreus</name>
    <dbReference type="NCBI Taxonomy" id="1670"/>
    <lineage>
        <taxon>Bacteria</taxon>
        <taxon>Bacillati</taxon>
        <taxon>Actinomycetota</taxon>
        <taxon>Actinomycetes</taxon>
        <taxon>Micrococcales</taxon>
        <taxon>Micrococcaceae</taxon>
        <taxon>Arthrobacter</taxon>
    </lineage>
</organism>
<dbReference type="Proteomes" id="UP001448858">
    <property type="component" value="Chromosome"/>
</dbReference>
<keyword evidence="1" id="KW-0472">Membrane</keyword>